<comment type="caution">
    <text evidence="2">The sequence shown here is derived from an EMBL/GenBank/DDBJ whole genome shotgun (WGS) entry which is preliminary data.</text>
</comment>
<proteinExistence type="predicted"/>
<dbReference type="Proteomes" id="UP000033607">
    <property type="component" value="Unassembled WGS sequence"/>
</dbReference>
<dbReference type="InterPro" id="IPR050508">
    <property type="entry name" value="Methyltransf_Superfamily"/>
</dbReference>
<reference evidence="2 4" key="1">
    <citation type="submission" date="2015-06" db="EMBL/GenBank/DDBJ databases">
        <title>Draft genome assembly of filamentous brackish cyanobacterium Limnoraphis robusta strain CS-951.</title>
        <authorList>
            <person name="Willis A."/>
            <person name="Parks M."/>
            <person name="Burford M.A."/>
        </authorList>
    </citation>
    <scope>NUCLEOTIDE SEQUENCE [LARGE SCALE GENOMIC DNA]</scope>
    <source>
        <strain evidence="2 4">CS-951</strain>
    </source>
</reference>
<dbReference type="SUPFAM" id="SSF53335">
    <property type="entry name" value="S-adenosyl-L-methionine-dependent methyltransferases"/>
    <property type="match status" value="1"/>
</dbReference>
<keyword evidence="2" id="KW-0489">Methyltransferase</keyword>
<evidence type="ECO:0000313" key="2">
    <source>
        <dbReference type="EMBL" id="KKD39531.1"/>
    </source>
</evidence>
<gene>
    <name evidence="2" type="ORF">WN50_02825</name>
    <name evidence="3" type="ORF">WN50_35585</name>
</gene>
<dbReference type="GO" id="GO:0032259">
    <property type="term" value="P:methylation"/>
    <property type="evidence" value="ECO:0007669"/>
    <property type="project" value="UniProtKB-KW"/>
</dbReference>
<sequence length="227" mass="25218">MATILRSLSYRYQWLYDTISGLAALSVGGEARFRRLALEGLSINPNTKVLDLCCGSGQATEVLVQHSQNVVGLDASPLSLKRAKHNVPTAEYVEAFAEKMPFADDQFDLVHTSAALHEMNPVQLRQILEEVYRVLKPGGVFTLVDFHRPNNPLFWPGIALFLWLFETETAWQLLQTDLMALLSEVGFRANLSEAQGADFPQQRLCAGGSLQVIQVQKPGVNGYLSRE</sequence>
<dbReference type="PANTHER" id="PTHR42912">
    <property type="entry name" value="METHYLTRANSFERASE"/>
    <property type="match status" value="1"/>
</dbReference>
<evidence type="ECO:0000313" key="4">
    <source>
        <dbReference type="Proteomes" id="UP000033607"/>
    </source>
</evidence>
<evidence type="ECO:0000313" key="3">
    <source>
        <dbReference type="EMBL" id="KMW70407.1"/>
    </source>
</evidence>
<dbReference type="InterPro" id="IPR029063">
    <property type="entry name" value="SAM-dependent_MTases_sf"/>
</dbReference>
<dbReference type="EMBL" id="LATL02000276">
    <property type="protein sequence ID" value="KKD39531.1"/>
    <property type="molecule type" value="Genomic_DNA"/>
</dbReference>
<dbReference type="InterPro" id="IPR041698">
    <property type="entry name" value="Methyltransf_25"/>
</dbReference>
<dbReference type="Pfam" id="PF13649">
    <property type="entry name" value="Methyltransf_25"/>
    <property type="match status" value="1"/>
</dbReference>
<dbReference type="EMBL" id="LATL02000180">
    <property type="protein sequence ID" value="KMW70407.1"/>
    <property type="molecule type" value="Genomic_DNA"/>
</dbReference>
<protein>
    <submittedName>
        <fullName evidence="2">SAM-dependent methyltransferase</fullName>
    </submittedName>
</protein>
<dbReference type="PATRIC" id="fig|1637645.4.peg.3576"/>
<dbReference type="Gene3D" id="3.40.50.150">
    <property type="entry name" value="Vaccinia Virus protein VP39"/>
    <property type="match status" value="1"/>
</dbReference>
<dbReference type="AlphaFoldDB" id="A0A0F5YKX4"/>
<dbReference type="PANTHER" id="PTHR42912:SF93">
    <property type="entry name" value="N6-ADENOSINE-METHYLTRANSFERASE TMT1A"/>
    <property type="match status" value="1"/>
</dbReference>
<organism evidence="2 4">
    <name type="scientific">Limnoraphis robusta CS-951</name>
    <dbReference type="NCBI Taxonomy" id="1637645"/>
    <lineage>
        <taxon>Bacteria</taxon>
        <taxon>Bacillati</taxon>
        <taxon>Cyanobacteriota</taxon>
        <taxon>Cyanophyceae</taxon>
        <taxon>Oscillatoriophycideae</taxon>
        <taxon>Oscillatoriales</taxon>
        <taxon>Sirenicapillariaceae</taxon>
        <taxon>Limnoraphis</taxon>
    </lineage>
</organism>
<evidence type="ECO:0000259" key="1">
    <source>
        <dbReference type="Pfam" id="PF13649"/>
    </source>
</evidence>
<dbReference type="GO" id="GO:0008168">
    <property type="term" value="F:methyltransferase activity"/>
    <property type="evidence" value="ECO:0007669"/>
    <property type="project" value="UniProtKB-KW"/>
</dbReference>
<dbReference type="OrthoDB" id="421066at2"/>
<accession>A0A0F5YKX4</accession>
<dbReference type="CDD" id="cd02440">
    <property type="entry name" value="AdoMet_MTases"/>
    <property type="match status" value="1"/>
</dbReference>
<feature type="domain" description="Methyltransferase" evidence="1">
    <location>
        <begin position="49"/>
        <end position="139"/>
    </location>
</feature>
<name>A0A0F5YKX4_9CYAN</name>
<dbReference type="RefSeq" id="WP_046276988.1">
    <property type="nucleotide sequence ID" value="NZ_LATL02000180.1"/>
</dbReference>
<keyword evidence="2" id="KW-0808">Transferase</keyword>